<evidence type="ECO:0000313" key="1">
    <source>
        <dbReference type="EMBL" id="MBO2010854.1"/>
    </source>
</evidence>
<reference evidence="1 2" key="1">
    <citation type="submission" date="2021-03" db="EMBL/GenBank/DDBJ databases">
        <authorList>
            <person name="Kim M.K."/>
        </authorList>
    </citation>
    <scope>NUCLEOTIDE SEQUENCE [LARGE SCALE GENOMIC DNA]</scope>
    <source>
        <strain evidence="1 2">BT442</strain>
    </source>
</reference>
<name>A0ABS3QJ92_9BACT</name>
<evidence type="ECO:0008006" key="3">
    <source>
        <dbReference type="Google" id="ProtNLM"/>
    </source>
</evidence>
<gene>
    <name evidence="1" type="ORF">J4E00_17470</name>
</gene>
<dbReference type="RefSeq" id="WP_208176493.1">
    <property type="nucleotide sequence ID" value="NZ_JAGETZ010000008.1"/>
</dbReference>
<dbReference type="Proteomes" id="UP000664369">
    <property type="component" value="Unassembled WGS sequence"/>
</dbReference>
<evidence type="ECO:0000313" key="2">
    <source>
        <dbReference type="Proteomes" id="UP000664369"/>
    </source>
</evidence>
<organism evidence="1 2">
    <name type="scientific">Hymenobacter negativus</name>
    <dbReference type="NCBI Taxonomy" id="2795026"/>
    <lineage>
        <taxon>Bacteria</taxon>
        <taxon>Pseudomonadati</taxon>
        <taxon>Bacteroidota</taxon>
        <taxon>Cytophagia</taxon>
        <taxon>Cytophagales</taxon>
        <taxon>Hymenobacteraceae</taxon>
        <taxon>Hymenobacter</taxon>
    </lineage>
</organism>
<dbReference type="EMBL" id="JAGETZ010000008">
    <property type="protein sequence ID" value="MBO2010854.1"/>
    <property type="molecule type" value="Genomic_DNA"/>
</dbReference>
<accession>A0ABS3QJ92</accession>
<keyword evidence="2" id="KW-1185">Reference proteome</keyword>
<comment type="caution">
    <text evidence="1">The sequence shown here is derived from an EMBL/GenBank/DDBJ whole genome shotgun (WGS) entry which is preliminary data.</text>
</comment>
<protein>
    <recommendedName>
        <fullName evidence="3">DUF3124 domain-containing protein</fullName>
    </recommendedName>
</protein>
<sequence>MNKFLSTSAWFVGLASLAFVGYALFRHPVPGAPPSPVVLFASYKSGISATMLEFRADGTFRYESAAFMASDVVTGHYTWTDSLIRLDQLPKTGLLKSTSLLVRYYPKHEALHPGKSVWQLNQAGRADSAWVHFTVYNPVVLPAAN</sequence>
<proteinExistence type="predicted"/>